<dbReference type="InterPro" id="IPR026935">
    <property type="entry name" value="BtrH_N"/>
</dbReference>
<dbReference type="AlphaFoldDB" id="A0A7T1WQX1"/>
<dbReference type="RefSeq" id="WP_197349410.1">
    <property type="nucleotide sequence ID" value="NZ_CP048882.1"/>
</dbReference>
<reference evidence="3" key="1">
    <citation type="submission" date="2020-02" db="EMBL/GenBank/DDBJ databases">
        <title>Streptomyces sp. ASO4wet.</title>
        <authorList>
            <person name="Risdian C."/>
            <person name="Landwehr W."/>
            <person name="Schupp P."/>
            <person name="Wink J."/>
        </authorList>
    </citation>
    <scope>NUCLEOTIDE SEQUENCE [LARGE SCALE GENOMIC DNA]</scope>
    <source>
        <strain evidence="3">ASO4wet</strain>
    </source>
</reference>
<organism evidence="2 3">
    <name type="scientific">Streptomyces bathyalis</name>
    <dbReference type="NCBI Taxonomy" id="2710756"/>
    <lineage>
        <taxon>Bacteria</taxon>
        <taxon>Bacillati</taxon>
        <taxon>Actinomycetota</taxon>
        <taxon>Actinomycetes</taxon>
        <taxon>Kitasatosporales</taxon>
        <taxon>Streptomycetaceae</taxon>
        <taxon>Streptomyces</taxon>
    </lineage>
</organism>
<sequence length="414" mass="45597">MTEQRALKKLVRQRMARTGESYTTARRHVLAQAARAEAPALPSGLVYGEFGTDQHHEASLVRHALGGVHDEALVAGLAGGIGFMYFVFEYKDVPPMMTIVAQHHPEPWVPAALDRLGVPWKEQHSAKPRWERVRAALDEGRPVFCTVDKSRLPWHGMVPGFGNDPYTVVIAGYDGDTLYVDDESVTPHAIGTEEFGEAWSSYKKGRHQMIVPSGPPSGEPDVAGAIATTCAHLTGPVMGNNWDVNFGLSGMDKLASQLRDAKAKSGWERRFGAPVPFFHGVRRLYECLELEYTSPGATRPLYARFLELTGHQEAAGLFGESGRGWERLAALALETVSQLGDYTEICEERMQLIMSQGRAAAAEIRALEERAEALAAEYDAPDETTRRQLFDEMAETVESCAGLERTAAELLMKK</sequence>
<evidence type="ECO:0000313" key="2">
    <source>
        <dbReference type="EMBL" id="QPP05889.1"/>
    </source>
</evidence>
<evidence type="ECO:0000313" key="3">
    <source>
        <dbReference type="Proteomes" id="UP000595046"/>
    </source>
</evidence>
<dbReference type="Proteomes" id="UP000595046">
    <property type="component" value="Chromosome"/>
</dbReference>
<keyword evidence="3" id="KW-1185">Reference proteome</keyword>
<dbReference type="Pfam" id="PF14399">
    <property type="entry name" value="BtrH_N"/>
    <property type="match status" value="1"/>
</dbReference>
<accession>A0A7T1WQX1</accession>
<evidence type="ECO:0000259" key="1">
    <source>
        <dbReference type="Pfam" id="PF14399"/>
    </source>
</evidence>
<dbReference type="KEGG" id="sbat:G4Z16_05175"/>
<feature type="domain" description="Butirosin biosynthesis protein H N-terminal" evidence="1">
    <location>
        <begin position="59"/>
        <end position="182"/>
    </location>
</feature>
<gene>
    <name evidence="2" type="ORF">G4Z16_05175</name>
</gene>
<protein>
    <submittedName>
        <fullName evidence="2">DUF4872 domain-containing protein</fullName>
    </submittedName>
</protein>
<proteinExistence type="predicted"/>
<name>A0A7T1WQX1_9ACTN</name>
<dbReference type="EMBL" id="CP048882">
    <property type="protein sequence ID" value="QPP05889.1"/>
    <property type="molecule type" value="Genomic_DNA"/>
</dbReference>